<proteinExistence type="predicted"/>
<comment type="caution">
    <text evidence="1">The sequence shown here is derived from an EMBL/GenBank/DDBJ whole genome shotgun (WGS) entry which is preliminary data.</text>
</comment>
<organism evidence="1 2">
    <name type="scientific">Taxus chinensis</name>
    <name type="common">Chinese yew</name>
    <name type="synonym">Taxus wallichiana var. chinensis</name>
    <dbReference type="NCBI Taxonomy" id="29808"/>
    <lineage>
        <taxon>Eukaryota</taxon>
        <taxon>Viridiplantae</taxon>
        <taxon>Streptophyta</taxon>
        <taxon>Embryophyta</taxon>
        <taxon>Tracheophyta</taxon>
        <taxon>Spermatophyta</taxon>
        <taxon>Pinopsida</taxon>
        <taxon>Pinidae</taxon>
        <taxon>Conifers II</taxon>
        <taxon>Cupressales</taxon>
        <taxon>Taxaceae</taxon>
        <taxon>Taxus</taxon>
    </lineage>
</organism>
<feature type="non-terminal residue" evidence="1">
    <location>
        <position position="1"/>
    </location>
</feature>
<sequence>DIQTRTMQDPLMTGNPLQDMFFILDLDLSHGSERSKLLLLSHPLRLNTVLHEELC</sequence>
<feature type="non-terminal residue" evidence="1">
    <location>
        <position position="55"/>
    </location>
</feature>
<dbReference type="EMBL" id="JAHRHJ020000002">
    <property type="protein sequence ID" value="KAH9326686.1"/>
    <property type="molecule type" value="Genomic_DNA"/>
</dbReference>
<protein>
    <submittedName>
        <fullName evidence="1">Uncharacterized protein</fullName>
    </submittedName>
</protein>
<gene>
    <name evidence="1" type="ORF">KI387_006864</name>
</gene>
<dbReference type="Proteomes" id="UP000824469">
    <property type="component" value="Unassembled WGS sequence"/>
</dbReference>
<evidence type="ECO:0000313" key="1">
    <source>
        <dbReference type="EMBL" id="KAH9326686.1"/>
    </source>
</evidence>
<evidence type="ECO:0000313" key="2">
    <source>
        <dbReference type="Proteomes" id="UP000824469"/>
    </source>
</evidence>
<dbReference type="AlphaFoldDB" id="A0AA38GPT2"/>
<reference evidence="1 2" key="1">
    <citation type="journal article" date="2021" name="Nat. Plants">
        <title>The Taxus genome provides insights into paclitaxel biosynthesis.</title>
        <authorList>
            <person name="Xiong X."/>
            <person name="Gou J."/>
            <person name="Liao Q."/>
            <person name="Li Y."/>
            <person name="Zhou Q."/>
            <person name="Bi G."/>
            <person name="Li C."/>
            <person name="Du R."/>
            <person name="Wang X."/>
            <person name="Sun T."/>
            <person name="Guo L."/>
            <person name="Liang H."/>
            <person name="Lu P."/>
            <person name="Wu Y."/>
            <person name="Zhang Z."/>
            <person name="Ro D.K."/>
            <person name="Shang Y."/>
            <person name="Huang S."/>
            <person name="Yan J."/>
        </authorList>
    </citation>
    <scope>NUCLEOTIDE SEQUENCE [LARGE SCALE GENOMIC DNA]</scope>
    <source>
        <strain evidence="1">Ta-2019</strain>
    </source>
</reference>
<accession>A0AA38GPT2</accession>
<name>A0AA38GPT2_TAXCH</name>
<keyword evidence="2" id="KW-1185">Reference proteome</keyword>